<protein>
    <submittedName>
        <fullName evidence="2">Uncharacterized protein</fullName>
    </submittedName>
</protein>
<sequence length="107" mass="11964">MAIIETITRPEKRNIPYREERAPFPRSFFIAETSRANPPELSGTLRTQPDDIKGYDRVPDSGGREEGTGTSQVKGHLNSQLARESSTRKPPSSHAPPSERSRVFSRS</sequence>
<proteinExistence type="predicted"/>
<evidence type="ECO:0000256" key="1">
    <source>
        <dbReference type="SAM" id="MobiDB-lite"/>
    </source>
</evidence>
<dbReference type="AlphaFoldDB" id="A0A834I2P1"/>
<evidence type="ECO:0000313" key="3">
    <source>
        <dbReference type="Proteomes" id="UP000625711"/>
    </source>
</evidence>
<gene>
    <name evidence="2" type="ORF">GWI33_014408</name>
</gene>
<feature type="compositionally biased region" description="Basic and acidic residues" evidence="1">
    <location>
        <begin position="48"/>
        <end position="67"/>
    </location>
</feature>
<feature type="compositionally biased region" description="Basic and acidic residues" evidence="1">
    <location>
        <begin position="97"/>
        <end position="107"/>
    </location>
</feature>
<reference evidence="2" key="1">
    <citation type="submission" date="2020-08" db="EMBL/GenBank/DDBJ databases">
        <title>Genome sequencing and assembly of the red palm weevil Rhynchophorus ferrugineus.</title>
        <authorList>
            <person name="Dias G.B."/>
            <person name="Bergman C.M."/>
            <person name="Manee M."/>
        </authorList>
    </citation>
    <scope>NUCLEOTIDE SEQUENCE</scope>
    <source>
        <strain evidence="2">AA-2017</strain>
        <tissue evidence="2">Whole larva</tissue>
    </source>
</reference>
<accession>A0A834I2P1</accession>
<feature type="region of interest" description="Disordered" evidence="1">
    <location>
        <begin position="1"/>
        <end position="107"/>
    </location>
</feature>
<dbReference type="Proteomes" id="UP000625711">
    <property type="component" value="Unassembled WGS sequence"/>
</dbReference>
<evidence type="ECO:0000313" key="2">
    <source>
        <dbReference type="EMBL" id="KAF7272844.1"/>
    </source>
</evidence>
<feature type="compositionally biased region" description="Polar residues" evidence="1">
    <location>
        <begin position="68"/>
        <end position="90"/>
    </location>
</feature>
<feature type="compositionally biased region" description="Basic and acidic residues" evidence="1">
    <location>
        <begin position="8"/>
        <end position="23"/>
    </location>
</feature>
<name>A0A834I2P1_RHYFE</name>
<keyword evidence="3" id="KW-1185">Reference proteome</keyword>
<organism evidence="2 3">
    <name type="scientific">Rhynchophorus ferrugineus</name>
    <name type="common">Red palm weevil</name>
    <name type="synonym">Curculio ferrugineus</name>
    <dbReference type="NCBI Taxonomy" id="354439"/>
    <lineage>
        <taxon>Eukaryota</taxon>
        <taxon>Metazoa</taxon>
        <taxon>Ecdysozoa</taxon>
        <taxon>Arthropoda</taxon>
        <taxon>Hexapoda</taxon>
        <taxon>Insecta</taxon>
        <taxon>Pterygota</taxon>
        <taxon>Neoptera</taxon>
        <taxon>Endopterygota</taxon>
        <taxon>Coleoptera</taxon>
        <taxon>Polyphaga</taxon>
        <taxon>Cucujiformia</taxon>
        <taxon>Curculionidae</taxon>
        <taxon>Dryophthorinae</taxon>
        <taxon>Rhynchophorus</taxon>
    </lineage>
</organism>
<dbReference type="EMBL" id="JAACXV010013673">
    <property type="protein sequence ID" value="KAF7272844.1"/>
    <property type="molecule type" value="Genomic_DNA"/>
</dbReference>
<comment type="caution">
    <text evidence="2">The sequence shown here is derived from an EMBL/GenBank/DDBJ whole genome shotgun (WGS) entry which is preliminary data.</text>
</comment>